<comment type="caution">
    <text evidence="1">The sequence shown here is derived from an EMBL/GenBank/DDBJ whole genome shotgun (WGS) entry which is preliminary data.</text>
</comment>
<proteinExistence type="predicted"/>
<gene>
    <name evidence="1" type="ORF">SPELUC_LOCUS17792</name>
</gene>
<evidence type="ECO:0000313" key="2">
    <source>
        <dbReference type="Proteomes" id="UP000789366"/>
    </source>
</evidence>
<organism evidence="1 2">
    <name type="scientific">Cetraspora pellucida</name>
    <dbReference type="NCBI Taxonomy" id="1433469"/>
    <lineage>
        <taxon>Eukaryota</taxon>
        <taxon>Fungi</taxon>
        <taxon>Fungi incertae sedis</taxon>
        <taxon>Mucoromycota</taxon>
        <taxon>Glomeromycotina</taxon>
        <taxon>Glomeromycetes</taxon>
        <taxon>Diversisporales</taxon>
        <taxon>Gigasporaceae</taxon>
        <taxon>Cetraspora</taxon>
    </lineage>
</organism>
<feature type="non-terminal residue" evidence="1">
    <location>
        <position position="1"/>
    </location>
</feature>
<evidence type="ECO:0000313" key="1">
    <source>
        <dbReference type="EMBL" id="CAG8797851.1"/>
    </source>
</evidence>
<name>A0ACA9RKU0_9GLOM</name>
<feature type="non-terminal residue" evidence="1">
    <location>
        <position position="41"/>
    </location>
</feature>
<accession>A0ACA9RKU0</accession>
<keyword evidence="2" id="KW-1185">Reference proteome</keyword>
<reference evidence="1" key="1">
    <citation type="submission" date="2021-06" db="EMBL/GenBank/DDBJ databases">
        <authorList>
            <person name="Kallberg Y."/>
            <person name="Tangrot J."/>
            <person name="Rosling A."/>
        </authorList>
    </citation>
    <scope>NUCLEOTIDE SEQUENCE</scope>
    <source>
        <strain evidence="1">28 12/20/2015</strain>
    </source>
</reference>
<dbReference type="Proteomes" id="UP000789366">
    <property type="component" value="Unassembled WGS sequence"/>
</dbReference>
<dbReference type="EMBL" id="CAJVPW010076313">
    <property type="protein sequence ID" value="CAG8797851.1"/>
    <property type="molecule type" value="Genomic_DNA"/>
</dbReference>
<protein>
    <submittedName>
        <fullName evidence="1">1394_t:CDS:1</fullName>
    </submittedName>
</protein>
<sequence length="41" mass="4384">KILLNTTNISENKTTDNLIITGKDPISPIDDAALNLSEEAS</sequence>